<comment type="caution">
    <text evidence="1">The sequence shown here is derived from an EMBL/GenBank/DDBJ whole genome shotgun (WGS) entry which is preliminary data.</text>
</comment>
<organism evidence="1 2">
    <name type="scientific">Trichinella murrelli</name>
    <dbReference type="NCBI Taxonomy" id="144512"/>
    <lineage>
        <taxon>Eukaryota</taxon>
        <taxon>Metazoa</taxon>
        <taxon>Ecdysozoa</taxon>
        <taxon>Nematoda</taxon>
        <taxon>Enoplea</taxon>
        <taxon>Dorylaimia</taxon>
        <taxon>Trichinellida</taxon>
        <taxon>Trichinellidae</taxon>
        <taxon>Trichinella</taxon>
    </lineage>
</organism>
<evidence type="ECO:0000313" key="2">
    <source>
        <dbReference type="Proteomes" id="UP000055048"/>
    </source>
</evidence>
<sequence length="67" mass="7520">MTPGISPFQKSKAIASAVFCDFRKFWKVSRQTNAYVSNAWPLKLPCAYLNTQGNSPSEIPLKRINNS</sequence>
<gene>
    <name evidence="1" type="ORF">T05_12478</name>
</gene>
<dbReference type="AlphaFoldDB" id="A0A0V0UEX6"/>
<protein>
    <submittedName>
        <fullName evidence="1">Uncharacterized protein</fullName>
    </submittedName>
</protein>
<name>A0A0V0UEX6_9BILA</name>
<dbReference type="EMBL" id="JYDJ01000009">
    <property type="protein sequence ID" value="KRX50068.1"/>
    <property type="molecule type" value="Genomic_DNA"/>
</dbReference>
<accession>A0A0V0UEX6</accession>
<keyword evidence="2" id="KW-1185">Reference proteome</keyword>
<evidence type="ECO:0000313" key="1">
    <source>
        <dbReference type="EMBL" id="KRX50068.1"/>
    </source>
</evidence>
<proteinExistence type="predicted"/>
<dbReference type="Proteomes" id="UP000055048">
    <property type="component" value="Unassembled WGS sequence"/>
</dbReference>
<dbReference type="OrthoDB" id="5931981at2759"/>
<reference evidence="1 2" key="1">
    <citation type="submission" date="2015-01" db="EMBL/GenBank/DDBJ databases">
        <title>Evolution of Trichinella species and genotypes.</title>
        <authorList>
            <person name="Korhonen P.K."/>
            <person name="Edoardo P."/>
            <person name="Giuseppe L.R."/>
            <person name="Gasser R.B."/>
        </authorList>
    </citation>
    <scope>NUCLEOTIDE SEQUENCE [LARGE SCALE GENOMIC DNA]</scope>
    <source>
        <strain evidence="1">ISS417</strain>
    </source>
</reference>